<evidence type="ECO:0000256" key="2">
    <source>
        <dbReference type="SAM" id="Phobius"/>
    </source>
</evidence>
<feature type="coiled-coil region" evidence="1">
    <location>
        <begin position="59"/>
        <end position="95"/>
    </location>
</feature>
<keyword evidence="2" id="KW-0812">Transmembrane</keyword>
<keyword evidence="4" id="KW-1185">Reference proteome</keyword>
<gene>
    <name evidence="3" type="ORF">A4H97_32135</name>
</gene>
<feature type="transmembrane region" description="Helical" evidence="2">
    <location>
        <begin position="416"/>
        <end position="442"/>
    </location>
</feature>
<keyword evidence="2" id="KW-0472">Membrane</keyword>
<dbReference type="RefSeq" id="WP_081202229.1">
    <property type="nucleotide sequence ID" value="NZ_FOCZ01000021.1"/>
</dbReference>
<evidence type="ECO:0000256" key="1">
    <source>
        <dbReference type="SAM" id="Coils"/>
    </source>
</evidence>
<sequence length="593" mass="63523">MANSIAELLANWKTLETINKKIKTIKKISLDVFDQQSFGPIKKHAKELAVQNNKLAHSYNDITKSIKETEEKIKNSTRRNDIEKYTKQLNKLNKQAEKHPGNGEGKEKGGGDNLLVSSIKGLFKADKLISAGKEILVKGMDQEKRIASLSPALGGKVNAAQAYSNIKGDAQSTPFDLESMYNANAALIHAGSSAEAAREDVLSLGRAVSFSGGGNEELTKMAELMAEVKSAGSIAGKDLQKFADGGVDVYAALGKSAEEVQNMTLSYDQLHTALHNAGMEGGAFAGAMEMQNETATAKLGNFTDAMEGGLGTLGTAFLPVLNKLFDFGIKLVNTLLPQIMNFIQPVIDILNSIPLDAILSDVMNMVGVILAALTPVLANLKPLFAALFEIIQPLLEVAGEFVGILMKALAPTLGAIAKLVSAVLGPIIRFVGAILIGVYYIAGKIVKFLQPIFDAINWFITKIADGINRFMDFIGMDKIGNKEDAAPIPGQPMEMNATVDAYQPAFADKDTSLWAAGNIANPAVKSKTGVEKSASKTAGEITSGGPRVVNINGVKFTEKIELHVTNAKEGLYDLELKLQEMFLRILNKGAVIQ</sequence>
<accession>A0A1V9EIK5</accession>
<protein>
    <submittedName>
        <fullName evidence="3">Uncharacterized protein</fullName>
    </submittedName>
</protein>
<organism evidence="3 4">
    <name type="scientific">Niastella yeongjuensis</name>
    <dbReference type="NCBI Taxonomy" id="354355"/>
    <lineage>
        <taxon>Bacteria</taxon>
        <taxon>Pseudomonadati</taxon>
        <taxon>Bacteroidota</taxon>
        <taxon>Chitinophagia</taxon>
        <taxon>Chitinophagales</taxon>
        <taxon>Chitinophagaceae</taxon>
        <taxon>Niastella</taxon>
    </lineage>
</organism>
<proteinExistence type="predicted"/>
<name>A0A1V9EIK5_9BACT</name>
<evidence type="ECO:0000313" key="3">
    <source>
        <dbReference type="EMBL" id="OQP45892.1"/>
    </source>
</evidence>
<dbReference type="EMBL" id="LVXG01000027">
    <property type="protein sequence ID" value="OQP45892.1"/>
    <property type="molecule type" value="Genomic_DNA"/>
</dbReference>
<reference evidence="4" key="1">
    <citation type="submission" date="2016-04" db="EMBL/GenBank/DDBJ databases">
        <authorList>
            <person name="Chen L."/>
            <person name="Zhuang W."/>
            <person name="Wang G."/>
        </authorList>
    </citation>
    <scope>NUCLEOTIDE SEQUENCE [LARGE SCALE GENOMIC DNA]</scope>
    <source>
        <strain evidence="4">17621</strain>
    </source>
</reference>
<keyword evidence="1" id="KW-0175">Coiled coil</keyword>
<dbReference type="STRING" id="354355.SAMN05660816_06509"/>
<keyword evidence="2" id="KW-1133">Transmembrane helix</keyword>
<comment type="caution">
    <text evidence="3">The sequence shown here is derived from an EMBL/GenBank/DDBJ whole genome shotgun (WGS) entry which is preliminary data.</text>
</comment>
<evidence type="ECO:0000313" key="4">
    <source>
        <dbReference type="Proteomes" id="UP000192610"/>
    </source>
</evidence>
<dbReference type="OrthoDB" id="1219342at2"/>
<dbReference type="AlphaFoldDB" id="A0A1V9EIK5"/>
<dbReference type="Proteomes" id="UP000192610">
    <property type="component" value="Unassembled WGS sequence"/>
</dbReference>